<comment type="caution">
    <text evidence="2">The sequence shown here is derived from an EMBL/GenBank/DDBJ whole genome shotgun (WGS) entry which is preliminary data.</text>
</comment>
<gene>
    <name evidence="2" type="ORF">GO816_11625</name>
</gene>
<keyword evidence="1" id="KW-0812">Transmembrane</keyword>
<sequence>MAKEIKAIQCPKCGSTQKAELRPDYFRCHNCNTEYFLDNDDITINHNINYKNQPSNASSPNSKSILVIFSVVIIFFVAAIIIPRLFTSGHSNTSNSVIPLTTESDDSFRWSDREVVAFENTAGVPVIAIMGFRDYNNDDKKQKSGNYIAFYNALNSKELSKQRLTELPQERLNNADFSIFQNGDIYAIGNKSILYKIDKTNTRLVNVPADFFTHHEDLAAGIAQVEFIGTSWGDGLKLVTNDGKNRTYFPIADKVYTEKEIYPAERALEKREPGAKTRTYFLFSEKSDDFPDEPIKLMMYTQKDNKGGPNTRPFFQKNDDSFFGRNTVSDFRQGEKYVISYKDLTPGRLYFSPEVLYSDNQYVLIMYKATAAANSNVKVQCLSVPDGRIIFTKPIELDKSIDREAYKYSKGFMLETYEAVYVTDMKGKTVNEFKIIN</sequence>
<keyword evidence="3" id="KW-1185">Reference proteome</keyword>
<protein>
    <submittedName>
        <fullName evidence="2">Uncharacterized protein</fullName>
    </submittedName>
</protein>
<proteinExistence type="predicted"/>
<dbReference type="EMBL" id="WQLA01000004">
    <property type="protein sequence ID" value="MVN91777.1"/>
    <property type="molecule type" value="Genomic_DNA"/>
</dbReference>
<organism evidence="2 3">
    <name type="scientific">Mucilaginibacter aquatilis</name>
    <dbReference type="NCBI Taxonomy" id="1517760"/>
    <lineage>
        <taxon>Bacteria</taxon>
        <taxon>Pseudomonadati</taxon>
        <taxon>Bacteroidota</taxon>
        <taxon>Sphingobacteriia</taxon>
        <taxon>Sphingobacteriales</taxon>
        <taxon>Sphingobacteriaceae</taxon>
        <taxon>Mucilaginibacter</taxon>
    </lineage>
</organism>
<keyword evidence="1" id="KW-0472">Membrane</keyword>
<evidence type="ECO:0000313" key="2">
    <source>
        <dbReference type="EMBL" id="MVN91777.1"/>
    </source>
</evidence>
<evidence type="ECO:0000256" key="1">
    <source>
        <dbReference type="SAM" id="Phobius"/>
    </source>
</evidence>
<reference evidence="2 3" key="1">
    <citation type="submission" date="2019-12" db="EMBL/GenBank/DDBJ databases">
        <title>Mucilaginibacter sp. HME9299 genome sequencing and assembly.</title>
        <authorList>
            <person name="Kang H."/>
            <person name="Kim H."/>
            <person name="Joh K."/>
        </authorList>
    </citation>
    <scope>NUCLEOTIDE SEQUENCE [LARGE SCALE GENOMIC DNA]</scope>
    <source>
        <strain evidence="2 3">HME9299</strain>
    </source>
</reference>
<name>A0A6I4I9W9_9SPHI</name>
<dbReference type="RefSeq" id="WP_157542103.1">
    <property type="nucleotide sequence ID" value="NZ_WQLA01000004.1"/>
</dbReference>
<feature type="transmembrane region" description="Helical" evidence="1">
    <location>
        <begin position="65"/>
        <end position="86"/>
    </location>
</feature>
<dbReference type="Proteomes" id="UP000434850">
    <property type="component" value="Unassembled WGS sequence"/>
</dbReference>
<dbReference type="AlphaFoldDB" id="A0A6I4I9W9"/>
<evidence type="ECO:0000313" key="3">
    <source>
        <dbReference type="Proteomes" id="UP000434850"/>
    </source>
</evidence>
<accession>A0A6I4I9W9</accession>
<keyword evidence="1" id="KW-1133">Transmembrane helix</keyword>
<dbReference type="OrthoDB" id="7063564at2"/>